<dbReference type="Pfam" id="PF01168">
    <property type="entry name" value="Ala_racemase_N"/>
    <property type="match status" value="1"/>
</dbReference>
<evidence type="ECO:0000256" key="1">
    <source>
        <dbReference type="ARBA" id="ARBA00022898"/>
    </source>
</evidence>
<dbReference type="RefSeq" id="WP_075755697.1">
    <property type="nucleotide sequence ID" value="NZ_LT608335.1"/>
</dbReference>
<evidence type="ECO:0000256" key="3">
    <source>
        <dbReference type="PIRSR" id="PIRSR004848-1"/>
    </source>
</evidence>
<dbReference type="PANTHER" id="PTHR10146">
    <property type="entry name" value="PROLINE SYNTHETASE CO-TRANSCRIBED BACTERIAL HOMOLOG PROTEIN"/>
    <property type="match status" value="1"/>
</dbReference>
<dbReference type="CDD" id="cd00635">
    <property type="entry name" value="PLPDE_III_YBL036c_like"/>
    <property type="match status" value="1"/>
</dbReference>
<feature type="domain" description="Alanine racemase N-terminal" evidence="5">
    <location>
        <begin position="3"/>
        <end position="221"/>
    </location>
</feature>
<proteinExistence type="inferred from homology"/>
<comment type="cofactor">
    <cofactor evidence="3">
        <name>pyridoxal 5'-phosphate</name>
        <dbReference type="ChEBI" id="CHEBI:597326"/>
    </cofactor>
</comment>
<comment type="function">
    <text evidence="2">Pyridoxal 5'-phosphate (PLP)-binding protein, which is involved in PLP homeostasis.</text>
</comment>
<dbReference type="SUPFAM" id="SSF51419">
    <property type="entry name" value="PLP-binding barrel"/>
    <property type="match status" value="1"/>
</dbReference>
<dbReference type="Gene3D" id="3.20.20.10">
    <property type="entry name" value="Alanine racemase"/>
    <property type="match status" value="1"/>
</dbReference>
<dbReference type="FunFam" id="3.20.20.10:FF:000018">
    <property type="entry name" value="Pyridoxal phosphate homeostasis protein"/>
    <property type="match status" value="1"/>
</dbReference>
<evidence type="ECO:0000259" key="5">
    <source>
        <dbReference type="Pfam" id="PF01168"/>
    </source>
</evidence>
<comment type="similarity">
    <text evidence="2 4">Belongs to the pyridoxal phosphate-binding protein YggS/PROSC family.</text>
</comment>
<keyword evidence="1 2" id="KW-0663">Pyridoxal phosphate</keyword>
<sequence length="223" mass="24574">MSIAQNIAEIKRNIDTTKVKLVAVTKNHSVSAMLEAIAAGITAVGENRVQEMLAKHPDIQAAGKQVEWHLIGHLQTNKVRQAVPLAALIHSVDSQRLAIEIDKTAGKLGKRQDVLLQVNVADEESKFGIELGQALVLAKQISQLEHVRLCGLMTIAPYTENAETVRPVFKEFYQLFSELKALNLTNTDIKWLSMGMTNDYMVAVEEGANLVRIGTGIFGSRQY</sequence>
<dbReference type="PANTHER" id="PTHR10146:SF14">
    <property type="entry name" value="PYRIDOXAL PHOSPHATE HOMEOSTASIS PROTEIN"/>
    <property type="match status" value="1"/>
</dbReference>
<dbReference type="InterPro" id="IPR001608">
    <property type="entry name" value="Ala_racemase_N"/>
</dbReference>
<protein>
    <recommendedName>
        <fullName evidence="2">Pyridoxal phosphate homeostasis protein</fullName>
        <shortName evidence="2">PLP homeostasis protein</shortName>
    </recommendedName>
</protein>
<dbReference type="EMBL" id="FMJE01000003">
    <property type="protein sequence ID" value="SCM80004.1"/>
    <property type="molecule type" value="Genomic_DNA"/>
</dbReference>
<gene>
    <name evidence="6" type="ORF">KL86SPO_30198</name>
</gene>
<dbReference type="HAMAP" id="MF_02087">
    <property type="entry name" value="PLP_homeostasis"/>
    <property type="match status" value="1"/>
</dbReference>
<evidence type="ECO:0000256" key="2">
    <source>
        <dbReference type="HAMAP-Rule" id="MF_02087"/>
    </source>
</evidence>
<dbReference type="NCBIfam" id="TIGR00044">
    <property type="entry name" value="YggS family pyridoxal phosphate-dependent enzyme"/>
    <property type="match status" value="1"/>
</dbReference>
<dbReference type="PIRSF" id="PIRSF004848">
    <property type="entry name" value="YBL036c_PLPDEIII"/>
    <property type="match status" value="1"/>
</dbReference>
<evidence type="ECO:0000256" key="4">
    <source>
        <dbReference type="RuleBase" id="RU004514"/>
    </source>
</evidence>
<name>A0A212LQZ9_9FIRM</name>
<organism evidence="6">
    <name type="scientific">uncultured Sporomusa sp</name>
    <dbReference type="NCBI Taxonomy" id="307249"/>
    <lineage>
        <taxon>Bacteria</taxon>
        <taxon>Bacillati</taxon>
        <taxon>Bacillota</taxon>
        <taxon>Negativicutes</taxon>
        <taxon>Selenomonadales</taxon>
        <taxon>Sporomusaceae</taxon>
        <taxon>Sporomusa</taxon>
        <taxon>environmental samples</taxon>
    </lineage>
</organism>
<dbReference type="AlphaFoldDB" id="A0A212LQZ9"/>
<reference evidence="6" key="1">
    <citation type="submission" date="2016-08" db="EMBL/GenBank/DDBJ databases">
        <authorList>
            <person name="Seilhamer J.J."/>
        </authorList>
    </citation>
    <scope>NUCLEOTIDE SEQUENCE</scope>
    <source>
        <strain evidence="6">86</strain>
    </source>
</reference>
<evidence type="ECO:0000313" key="6">
    <source>
        <dbReference type="EMBL" id="SCM80004.1"/>
    </source>
</evidence>
<dbReference type="InterPro" id="IPR029066">
    <property type="entry name" value="PLP-binding_barrel"/>
</dbReference>
<dbReference type="InterPro" id="IPR011078">
    <property type="entry name" value="PyrdxlP_homeostasis"/>
</dbReference>
<dbReference type="GO" id="GO:0030170">
    <property type="term" value="F:pyridoxal phosphate binding"/>
    <property type="evidence" value="ECO:0007669"/>
    <property type="project" value="UniProtKB-UniRule"/>
</dbReference>
<accession>A0A212LQZ9</accession>
<feature type="modified residue" description="N6-(pyridoxal phosphate)lysine" evidence="2 3">
    <location>
        <position position="26"/>
    </location>
</feature>